<dbReference type="RefSeq" id="WP_367638141.1">
    <property type="nucleotide sequence ID" value="NZ_JBFNQN010000006.1"/>
</dbReference>
<comment type="caution">
    <text evidence="3">The sequence shown here is derived from an EMBL/GenBank/DDBJ whole genome shotgun (WGS) entry which is preliminary data.</text>
</comment>
<evidence type="ECO:0000256" key="1">
    <source>
        <dbReference type="ARBA" id="ARBA00022679"/>
    </source>
</evidence>
<organism evidence="3 4">
    <name type="scientific">Kineococcus endophyticus</name>
    <dbReference type="NCBI Taxonomy" id="1181883"/>
    <lineage>
        <taxon>Bacteria</taxon>
        <taxon>Bacillati</taxon>
        <taxon>Actinomycetota</taxon>
        <taxon>Actinomycetes</taxon>
        <taxon>Kineosporiales</taxon>
        <taxon>Kineosporiaceae</taxon>
        <taxon>Kineococcus</taxon>
    </lineage>
</organism>
<keyword evidence="1 3" id="KW-0808">Transferase</keyword>
<sequence>MGSRTDAPSSDAARRPLEGVLVADFSRVLAGPLATLHLADLGARVVKVERPGSGDETRRWGPPFSATGTTYFDSVNRNKESVCLDLSDAGDRELARELVRRADVLVGNFRPGSAAGFAPDELATLNPRLVTVSITGFGSAGGADRPGYDFVVQALGGLMSITGPPGHPTKVGVALVDVLCGKDATIGVLAALARRAVDGRGSHVEVDLLSSLQAGLVNQVQAYLGTGVDPQPLDDAHPSIAPYELLTCADGPLAVACGTDAMFARLVDALGAPALARDARFATNADRVRNRPSLRAELADLLRTTTTVDAEALLVRAGVPAGRVGTIGDGLRLAGSLGLDPLLDVVDVDGAVVGRQVRSPVRLDRTGPPRRDAPPRLGEHDDAVRRWLSTPMEETP</sequence>
<dbReference type="Pfam" id="PF02515">
    <property type="entry name" value="CoA_transf_3"/>
    <property type="match status" value="1"/>
</dbReference>
<dbReference type="Proteomes" id="UP001555826">
    <property type="component" value="Unassembled WGS sequence"/>
</dbReference>
<feature type="compositionally biased region" description="Basic and acidic residues" evidence="2">
    <location>
        <begin position="361"/>
        <end position="385"/>
    </location>
</feature>
<dbReference type="EC" id="2.8.3.-" evidence="3"/>
<dbReference type="InterPro" id="IPR023606">
    <property type="entry name" value="CoA-Trfase_III_dom_1_sf"/>
</dbReference>
<proteinExistence type="predicted"/>
<dbReference type="InterPro" id="IPR003673">
    <property type="entry name" value="CoA-Trfase_fam_III"/>
</dbReference>
<dbReference type="Gene3D" id="3.40.50.10540">
    <property type="entry name" value="Crotonobetainyl-coa:carnitine coa-transferase, domain 1"/>
    <property type="match status" value="1"/>
</dbReference>
<dbReference type="EMBL" id="JBFNQN010000006">
    <property type="protein sequence ID" value="MEW9265190.1"/>
    <property type="molecule type" value="Genomic_DNA"/>
</dbReference>
<evidence type="ECO:0000313" key="4">
    <source>
        <dbReference type="Proteomes" id="UP001555826"/>
    </source>
</evidence>
<keyword evidence="4" id="KW-1185">Reference proteome</keyword>
<dbReference type="PANTHER" id="PTHR48207">
    <property type="entry name" value="SUCCINATE--HYDROXYMETHYLGLUTARATE COA-TRANSFERASE"/>
    <property type="match status" value="1"/>
</dbReference>
<dbReference type="Gene3D" id="3.30.1540.10">
    <property type="entry name" value="formyl-coa transferase, domain 3"/>
    <property type="match status" value="1"/>
</dbReference>
<evidence type="ECO:0000313" key="3">
    <source>
        <dbReference type="EMBL" id="MEW9265190.1"/>
    </source>
</evidence>
<dbReference type="InterPro" id="IPR044855">
    <property type="entry name" value="CoA-Trfase_III_dom3_sf"/>
</dbReference>
<dbReference type="GO" id="GO:0016740">
    <property type="term" value="F:transferase activity"/>
    <property type="evidence" value="ECO:0007669"/>
    <property type="project" value="UniProtKB-KW"/>
</dbReference>
<protein>
    <submittedName>
        <fullName evidence="3">CoA transferase</fullName>
        <ecNumber evidence="3">2.8.3.-</ecNumber>
    </submittedName>
</protein>
<evidence type="ECO:0000256" key="2">
    <source>
        <dbReference type="SAM" id="MobiDB-lite"/>
    </source>
</evidence>
<name>A0ABV3P6D3_9ACTN</name>
<feature type="region of interest" description="Disordered" evidence="2">
    <location>
        <begin position="359"/>
        <end position="396"/>
    </location>
</feature>
<dbReference type="InterPro" id="IPR050483">
    <property type="entry name" value="CoA-transferase_III_domain"/>
</dbReference>
<reference evidence="3 4" key="1">
    <citation type="submission" date="2024-07" db="EMBL/GenBank/DDBJ databases">
        <authorList>
            <person name="Thanompreechachai J."/>
            <person name="Duangmal K."/>
        </authorList>
    </citation>
    <scope>NUCLEOTIDE SEQUENCE [LARGE SCALE GENOMIC DNA]</scope>
    <source>
        <strain evidence="3 4">KCTC 19886</strain>
    </source>
</reference>
<accession>A0ABV3P6D3</accession>
<dbReference type="SUPFAM" id="SSF89796">
    <property type="entry name" value="CoA-transferase family III (CaiB/BaiF)"/>
    <property type="match status" value="1"/>
</dbReference>
<dbReference type="PANTHER" id="PTHR48207:SF3">
    <property type="entry name" value="SUCCINATE--HYDROXYMETHYLGLUTARATE COA-TRANSFERASE"/>
    <property type="match status" value="1"/>
</dbReference>
<gene>
    <name evidence="3" type="ORF">AB1207_10560</name>
</gene>